<protein>
    <submittedName>
        <fullName evidence="4">Enoyl-CoA hydratase/isomerase family protein</fullName>
    </submittedName>
</protein>
<dbReference type="Proteomes" id="UP000639516">
    <property type="component" value="Unassembled WGS sequence"/>
</dbReference>
<reference evidence="4 5" key="1">
    <citation type="journal article" date="2020" name="Arch. Microbiol.">
        <title>Bradyrhizobium campsiandrae sp. nov., a nitrogen-fixing bacterial strain isolated from a native leguminous tree from the Amazon adapted to flooded conditions.</title>
        <authorList>
            <person name="Cabral Michel D."/>
            <person name="Martins da Costa E."/>
            <person name="Azarias Guimaraes A."/>
            <person name="Soares de Carvalho T."/>
            <person name="Santos de Castro Caputo P."/>
            <person name="Willems A."/>
            <person name="de Souza Moreira F.M."/>
        </authorList>
    </citation>
    <scope>NUCLEOTIDE SEQUENCE [LARGE SCALE GENOMIC DNA]</scope>
    <source>
        <strain evidence="5">INPA 384B</strain>
    </source>
</reference>
<comment type="caution">
    <text evidence="4">The sequence shown here is derived from an EMBL/GenBank/DDBJ whole genome shotgun (WGS) entry which is preliminary data.</text>
</comment>
<gene>
    <name evidence="4" type="ORF">HA482_31640</name>
</gene>
<dbReference type="EMBL" id="JAATTO010000055">
    <property type="protein sequence ID" value="MBC9982768.1"/>
    <property type="molecule type" value="Genomic_DNA"/>
</dbReference>
<keyword evidence="5" id="KW-1185">Reference proteome</keyword>
<keyword evidence="2" id="KW-0456">Lyase</keyword>
<name>A0ABR7UHY4_9BRAD</name>
<dbReference type="PROSITE" id="PS00166">
    <property type="entry name" value="ENOYL_COA_HYDRATASE"/>
    <property type="match status" value="1"/>
</dbReference>
<evidence type="ECO:0000313" key="4">
    <source>
        <dbReference type="EMBL" id="MBC9982768.1"/>
    </source>
</evidence>
<dbReference type="PANTHER" id="PTHR11941">
    <property type="entry name" value="ENOYL-COA HYDRATASE-RELATED"/>
    <property type="match status" value="1"/>
</dbReference>
<sequence>MRLGSVNYETKGKIAILTLDEPGKLNALSTGIREGILDGLKKVDEDDNVRVAIITGNGDKAFCAGADISGFNFDPGKVRKFMIEALAVLAAPENCRKPVVSAVNGIAFGGGFELAIASDFIIASDRARFAVPEIKLGLLPGFAIVRLHDMIGRAKAKEMSILGDPISAEEAYRLGLVLRVVPHGDLLTAALEFAERIASKPKLAVQMAKSFYNRGLGGDEMRHAIDGFPLLFMHRDAQEGIAAFLEKREPKFES</sequence>
<evidence type="ECO:0000256" key="2">
    <source>
        <dbReference type="ARBA" id="ARBA00023239"/>
    </source>
</evidence>
<dbReference type="PANTHER" id="PTHR11941:SF54">
    <property type="entry name" value="ENOYL-COA HYDRATASE, MITOCHONDRIAL"/>
    <property type="match status" value="1"/>
</dbReference>
<organism evidence="4 5">
    <name type="scientific">Bradyrhizobium campsiandrae</name>
    <dbReference type="NCBI Taxonomy" id="1729892"/>
    <lineage>
        <taxon>Bacteria</taxon>
        <taxon>Pseudomonadati</taxon>
        <taxon>Pseudomonadota</taxon>
        <taxon>Alphaproteobacteria</taxon>
        <taxon>Hyphomicrobiales</taxon>
        <taxon>Nitrobacteraceae</taxon>
        <taxon>Bradyrhizobium</taxon>
    </lineage>
</organism>
<dbReference type="InterPro" id="IPR029045">
    <property type="entry name" value="ClpP/crotonase-like_dom_sf"/>
</dbReference>
<dbReference type="CDD" id="cd06558">
    <property type="entry name" value="crotonase-like"/>
    <property type="match status" value="1"/>
</dbReference>
<comment type="similarity">
    <text evidence="1 3">Belongs to the enoyl-CoA hydratase/isomerase family.</text>
</comment>
<evidence type="ECO:0000313" key="5">
    <source>
        <dbReference type="Proteomes" id="UP000639516"/>
    </source>
</evidence>
<dbReference type="InterPro" id="IPR014748">
    <property type="entry name" value="Enoyl-CoA_hydra_C"/>
</dbReference>
<dbReference type="Pfam" id="PF00378">
    <property type="entry name" value="ECH_1"/>
    <property type="match status" value="1"/>
</dbReference>
<proteinExistence type="inferred from homology"/>
<dbReference type="RefSeq" id="WP_188108212.1">
    <property type="nucleotide sequence ID" value="NZ_JAANIH010000113.1"/>
</dbReference>
<evidence type="ECO:0000256" key="1">
    <source>
        <dbReference type="ARBA" id="ARBA00005254"/>
    </source>
</evidence>
<dbReference type="InterPro" id="IPR018376">
    <property type="entry name" value="Enoyl-CoA_hyd/isom_CS"/>
</dbReference>
<dbReference type="Gene3D" id="3.90.226.10">
    <property type="entry name" value="2-enoyl-CoA Hydratase, Chain A, domain 1"/>
    <property type="match status" value="1"/>
</dbReference>
<dbReference type="Gene3D" id="1.10.12.10">
    <property type="entry name" value="Lyase 2-enoyl-coa Hydratase, Chain A, domain 2"/>
    <property type="match status" value="1"/>
</dbReference>
<evidence type="ECO:0000256" key="3">
    <source>
        <dbReference type="RuleBase" id="RU003707"/>
    </source>
</evidence>
<accession>A0ABR7UHY4</accession>
<dbReference type="InterPro" id="IPR001753">
    <property type="entry name" value="Enoyl-CoA_hydra/iso"/>
</dbReference>
<dbReference type="SUPFAM" id="SSF52096">
    <property type="entry name" value="ClpP/crotonase"/>
    <property type="match status" value="1"/>
</dbReference>